<dbReference type="Pfam" id="PF05651">
    <property type="entry name" value="Diacid_rec"/>
    <property type="match status" value="1"/>
</dbReference>
<evidence type="ECO:0000259" key="2">
    <source>
        <dbReference type="Pfam" id="PF05651"/>
    </source>
</evidence>
<dbReference type="Pfam" id="PF17853">
    <property type="entry name" value="GGDEF_2"/>
    <property type="match status" value="1"/>
</dbReference>
<dbReference type="InterPro" id="IPR008599">
    <property type="entry name" value="Diacid_rec"/>
</dbReference>
<dbReference type="InterPro" id="IPR041522">
    <property type="entry name" value="CdaR_GGDEF"/>
</dbReference>
<dbReference type="EMBL" id="CP033169">
    <property type="protein sequence ID" value="AYO31086.1"/>
    <property type="molecule type" value="Genomic_DNA"/>
</dbReference>
<dbReference type="KEGG" id="bacg:D2962_11185"/>
<dbReference type="RefSeq" id="WP_122015011.1">
    <property type="nucleotide sequence ID" value="NZ_CP033169.1"/>
</dbReference>
<dbReference type="PANTHER" id="PTHR33744">
    <property type="entry name" value="CARBOHYDRATE DIACID REGULATOR"/>
    <property type="match status" value="1"/>
</dbReference>
<organism evidence="5 6">
    <name type="scientific">Biomaibacter acetigenes</name>
    <dbReference type="NCBI Taxonomy" id="2316383"/>
    <lineage>
        <taxon>Bacteria</taxon>
        <taxon>Bacillati</taxon>
        <taxon>Bacillota</taxon>
        <taxon>Clostridia</taxon>
        <taxon>Thermosediminibacterales</taxon>
        <taxon>Tepidanaerobacteraceae</taxon>
        <taxon>Biomaibacter</taxon>
    </lineage>
</organism>
<dbReference type="Pfam" id="PF13556">
    <property type="entry name" value="HTH_30"/>
    <property type="match status" value="1"/>
</dbReference>
<keyword evidence="6" id="KW-1185">Reference proteome</keyword>
<dbReference type="Proteomes" id="UP000280960">
    <property type="component" value="Chromosome"/>
</dbReference>
<dbReference type="AlphaFoldDB" id="A0A3G2R6P7"/>
<evidence type="ECO:0000259" key="4">
    <source>
        <dbReference type="Pfam" id="PF17853"/>
    </source>
</evidence>
<reference evidence="5 6" key="1">
    <citation type="submission" date="2018-10" db="EMBL/GenBank/DDBJ databases">
        <authorList>
            <person name="Zhang X."/>
        </authorList>
    </citation>
    <scope>NUCLEOTIDE SEQUENCE [LARGE SCALE GENOMIC DNA]</scope>
    <source>
        <strain evidence="5 6">SK-G1</strain>
    </source>
</reference>
<evidence type="ECO:0000313" key="6">
    <source>
        <dbReference type="Proteomes" id="UP000280960"/>
    </source>
</evidence>
<name>A0A3G2R6P7_9FIRM</name>
<feature type="domain" description="CdaR GGDEF-like" evidence="4">
    <location>
        <begin position="145"/>
        <end position="282"/>
    </location>
</feature>
<feature type="domain" description="PucR C-terminal helix-turn-helix" evidence="3">
    <location>
        <begin position="338"/>
        <end position="394"/>
    </location>
</feature>
<evidence type="ECO:0000259" key="3">
    <source>
        <dbReference type="Pfam" id="PF13556"/>
    </source>
</evidence>
<comment type="similarity">
    <text evidence="1">Belongs to the CdaR family.</text>
</comment>
<accession>A0A3G2R6P7</accession>
<proteinExistence type="inferred from homology"/>
<dbReference type="Gene3D" id="1.10.10.2840">
    <property type="entry name" value="PucR C-terminal helix-turn-helix domain"/>
    <property type="match status" value="1"/>
</dbReference>
<dbReference type="InterPro" id="IPR051448">
    <property type="entry name" value="CdaR-like_regulators"/>
</dbReference>
<protein>
    <submittedName>
        <fullName evidence="5">Transcriptional regulator CdaR</fullName>
    </submittedName>
</protein>
<feature type="domain" description="Putative sugar diacid recognition" evidence="2">
    <location>
        <begin position="3"/>
        <end position="133"/>
    </location>
</feature>
<evidence type="ECO:0000313" key="5">
    <source>
        <dbReference type="EMBL" id="AYO31086.1"/>
    </source>
</evidence>
<dbReference type="InterPro" id="IPR042070">
    <property type="entry name" value="PucR_C-HTH_sf"/>
</dbReference>
<evidence type="ECO:0000256" key="1">
    <source>
        <dbReference type="ARBA" id="ARBA00006754"/>
    </source>
</evidence>
<sequence>MEITHQYAQSIVDRTMKILGYNINIMNSIGIIVGSGDKKRINTFHQGAAEVIKTGRPLEITSDQARKLEGVKPGVNLPIYLNEKIAGVVGITGEPEEVRPYGELLKISVETMLQQAFLSEQLRMEQNARELYVDDVIRGNFAENEDIFLAKGTVLGFDMKIPRVAVVLKIYGLNEKINDLPAREDELKLQKRREKILDRIKQAFSNPQNMFSYSGSNIFIIFYAIKNLDNVKLKKEIWNSIFSVKDIFEKYNLTFLATVGSFYPGLSGLKKSYDEAVKALEIQEQIKKADKEKGTITLAQDVSLEILLANIPQDMLHRFKKLLLSHNQQLIIMNQEKLVETLKTFFKSDLNISTAAEKLGVTRNTLSSRLDKVKELTGYDPRKFFDAVKLELLILIEEFRLS</sequence>
<dbReference type="PANTHER" id="PTHR33744:SF15">
    <property type="entry name" value="CARBOHYDRATE DIACID REGULATOR"/>
    <property type="match status" value="1"/>
</dbReference>
<gene>
    <name evidence="5" type="ORF">D2962_11185</name>
</gene>
<dbReference type="InterPro" id="IPR025736">
    <property type="entry name" value="PucR_C-HTH_dom"/>
</dbReference>